<accession>A0A7W8LQC5</accession>
<name>A0A7W8LQC5_9DEIO</name>
<organism evidence="1 2">
    <name type="scientific">Deinococcus budaensis</name>
    <dbReference type="NCBI Taxonomy" id="1665626"/>
    <lineage>
        <taxon>Bacteria</taxon>
        <taxon>Thermotogati</taxon>
        <taxon>Deinococcota</taxon>
        <taxon>Deinococci</taxon>
        <taxon>Deinococcales</taxon>
        <taxon>Deinococcaceae</taxon>
        <taxon>Deinococcus</taxon>
    </lineage>
</organism>
<evidence type="ECO:0000313" key="1">
    <source>
        <dbReference type="EMBL" id="MBB5234470.1"/>
    </source>
</evidence>
<dbReference type="EMBL" id="JACHFN010000006">
    <property type="protein sequence ID" value="MBB5234470.1"/>
    <property type="molecule type" value="Genomic_DNA"/>
</dbReference>
<reference evidence="1 2" key="1">
    <citation type="submission" date="2020-08" db="EMBL/GenBank/DDBJ databases">
        <title>Genomic Encyclopedia of Type Strains, Phase IV (KMG-IV): sequencing the most valuable type-strain genomes for metagenomic binning, comparative biology and taxonomic classification.</title>
        <authorList>
            <person name="Goeker M."/>
        </authorList>
    </citation>
    <scope>NUCLEOTIDE SEQUENCE [LARGE SCALE GENOMIC DNA]</scope>
    <source>
        <strain evidence="1 2">DSM 101791</strain>
    </source>
</reference>
<keyword evidence="2" id="KW-1185">Reference proteome</keyword>
<dbReference type="AlphaFoldDB" id="A0A7W8LQC5"/>
<gene>
    <name evidence="1" type="ORF">HNQ09_001908</name>
</gene>
<proteinExistence type="predicted"/>
<sequence>MNQPDPPDLRRLQQLADRLAAAAADQLRAAHLQLDAARQFAAAVAQLPKL</sequence>
<evidence type="ECO:0000313" key="2">
    <source>
        <dbReference type="Proteomes" id="UP000525389"/>
    </source>
</evidence>
<comment type="caution">
    <text evidence="1">The sequence shown here is derived from an EMBL/GenBank/DDBJ whole genome shotgun (WGS) entry which is preliminary data.</text>
</comment>
<dbReference type="RefSeq" id="WP_184028315.1">
    <property type="nucleotide sequence ID" value="NZ_JACHFN010000006.1"/>
</dbReference>
<dbReference type="Proteomes" id="UP000525389">
    <property type="component" value="Unassembled WGS sequence"/>
</dbReference>
<protein>
    <submittedName>
        <fullName evidence="1">Uncharacterized protein</fullName>
    </submittedName>
</protein>